<dbReference type="GeneID" id="27352060"/>
<dbReference type="GO" id="GO:0010499">
    <property type="term" value="P:proteasomal ubiquitin-independent protein catabolic process"/>
    <property type="evidence" value="ECO:0007669"/>
    <property type="project" value="TreeGrafter"/>
</dbReference>
<dbReference type="OrthoDB" id="17907at2759"/>
<dbReference type="AlphaFoldDB" id="A0A0D1Z207"/>
<dbReference type="Proteomes" id="UP000054466">
    <property type="component" value="Unassembled WGS sequence"/>
</dbReference>
<dbReference type="GO" id="GO:0005634">
    <property type="term" value="C:nucleus"/>
    <property type="evidence" value="ECO:0007669"/>
    <property type="project" value="TreeGrafter"/>
</dbReference>
<dbReference type="InterPro" id="IPR035309">
    <property type="entry name" value="PSME4"/>
</dbReference>
<dbReference type="PANTHER" id="PTHR32170:SF3">
    <property type="entry name" value="PROTEASOME ACTIVATOR COMPLEX SUBUNIT 4"/>
    <property type="match status" value="1"/>
</dbReference>
<dbReference type="RefSeq" id="XP_016241917.1">
    <property type="nucleotide sequence ID" value="XM_016400437.1"/>
</dbReference>
<dbReference type="GO" id="GO:0070628">
    <property type="term" value="F:proteasome binding"/>
    <property type="evidence" value="ECO:0007669"/>
    <property type="project" value="InterPro"/>
</dbReference>
<dbReference type="Pfam" id="PF16507">
    <property type="entry name" value="HEAT_PSME4_mid"/>
    <property type="match status" value="1"/>
</dbReference>
<sequence length="358" mass="40385">MFMLLTKRKHYLRPSLDLTLDWRPLFREIKVFVLPRESGLMQTTNLKRNIETLIGIGSFAQLYFDPEDIPAMLEEILPHFTMSSTEGAFVVIGLLNMLLPTGPPPPSRSDLNPQHFLPTFFHLWSLVNRSRTVDVALVDLLSRLARDSLPSKQVGFSEFGIFTAEQSTLITTAVLRLLEIPVGQSTSPYSALVDITADTVFLLGLDPHETPVSRHIALWFVMSLSPACLGKKTSVLSLLETLIQAIETFFHPSNSGDWTHTLAQLVFHLADFFVMRWNTERNGEVEVSEERKLNEPLRKRFVLCLREVIFMGIYAKSGTAMSYSLSTLQALAFLEPNLILPGALQRIYPSMQGLVEVH</sequence>
<feature type="domain" description="Proteasome activator Blm10 middle HEAT repeats region" evidence="1">
    <location>
        <begin position="239"/>
        <end position="358"/>
    </location>
</feature>
<evidence type="ECO:0000313" key="3">
    <source>
        <dbReference type="Proteomes" id="UP000054466"/>
    </source>
</evidence>
<reference evidence="2 3" key="1">
    <citation type="submission" date="2015-01" db="EMBL/GenBank/DDBJ databases">
        <title>The Genome Sequence of Cladophialophora immunda CBS83496.</title>
        <authorList>
            <consortium name="The Broad Institute Genomics Platform"/>
            <person name="Cuomo C."/>
            <person name="de Hoog S."/>
            <person name="Gorbushina A."/>
            <person name="Stielow B."/>
            <person name="Teixiera M."/>
            <person name="Abouelleil A."/>
            <person name="Chapman S.B."/>
            <person name="Priest M."/>
            <person name="Young S.K."/>
            <person name="Wortman J."/>
            <person name="Nusbaum C."/>
            <person name="Birren B."/>
        </authorList>
    </citation>
    <scope>NUCLEOTIDE SEQUENCE [LARGE SCALE GENOMIC DNA]</scope>
    <source>
        <strain evidence="2 3">CBS 83496</strain>
    </source>
</reference>
<protein>
    <recommendedName>
        <fullName evidence="1">Proteasome activator Blm10 middle HEAT repeats region domain-containing protein</fullName>
    </recommendedName>
</protein>
<proteinExistence type="predicted"/>
<dbReference type="GO" id="GO:0005829">
    <property type="term" value="C:cytosol"/>
    <property type="evidence" value="ECO:0007669"/>
    <property type="project" value="TreeGrafter"/>
</dbReference>
<organism evidence="2 3">
    <name type="scientific">Cladophialophora immunda</name>
    <dbReference type="NCBI Taxonomy" id="569365"/>
    <lineage>
        <taxon>Eukaryota</taxon>
        <taxon>Fungi</taxon>
        <taxon>Dikarya</taxon>
        <taxon>Ascomycota</taxon>
        <taxon>Pezizomycotina</taxon>
        <taxon>Eurotiomycetes</taxon>
        <taxon>Chaetothyriomycetidae</taxon>
        <taxon>Chaetothyriales</taxon>
        <taxon>Herpotrichiellaceae</taxon>
        <taxon>Cladophialophora</taxon>
    </lineage>
</organism>
<dbReference type="InterPro" id="IPR032430">
    <property type="entry name" value="Blm10_mid"/>
</dbReference>
<accession>A0A0D1Z207</accession>
<dbReference type="PANTHER" id="PTHR32170">
    <property type="entry name" value="PROTEASOME ACTIVATOR COMPLEX SUBUNIT 4"/>
    <property type="match status" value="1"/>
</dbReference>
<evidence type="ECO:0000259" key="1">
    <source>
        <dbReference type="Pfam" id="PF16507"/>
    </source>
</evidence>
<dbReference type="STRING" id="569365.A0A0D1Z207"/>
<dbReference type="GO" id="GO:0016504">
    <property type="term" value="F:peptidase activator activity"/>
    <property type="evidence" value="ECO:0007669"/>
    <property type="project" value="InterPro"/>
</dbReference>
<keyword evidence="3" id="KW-1185">Reference proteome</keyword>
<gene>
    <name evidence="2" type="ORF">PV07_12866</name>
</gene>
<dbReference type="EMBL" id="KN847289">
    <property type="protein sequence ID" value="KIW21701.1"/>
    <property type="molecule type" value="Genomic_DNA"/>
</dbReference>
<feature type="non-terminal residue" evidence="2">
    <location>
        <position position="358"/>
    </location>
</feature>
<dbReference type="HOGENOM" id="CLU_775135_0_0_1"/>
<evidence type="ECO:0000313" key="2">
    <source>
        <dbReference type="EMBL" id="KIW21701.1"/>
    </source>
</evidence>
<name>A0A0D1Z207_9EURO</name>
<dbReference type="VEuPathDB" id="FungiDB:PV07_12866"/>